<dbReference type="RefSeq" id="WP_130023115.1">
    <property type="nucleotide sequence ID" value="NZ_SEWF01000037.1"/>
</dbReference>
<dbReference type="InterPro" id="IPR011712">
    <property type="entry name" value="Sig_transdc_His_kin_sub3_dim/P"/>
</dbReference>
<dbReference type="GO" id="GO:0046983">
    <property type="term" value="F:protein dimerization activity"/>
    <property type="evidence" value="ECO:0007669"/>
    <property type="project" value="InterPro"/>
</dbReference>
<comment type="caution">
    <text evidence="12">The sequence shown here is derived from an EMBL/GenBank/DDBJ whole genome shotgun (WGS) entry which is preliminary data.</text>
</comment>
<dbReference type="Proteomes" id="UP000293162">
    <property type="component" value="Unassembled WGS sequence"/>
</dbReference>
<evidence type="ECO:0000256" key="2">
    <source>
        <dbReference type="ARBA" id="ARBA00012438"/>
    </source>
</evidence>
<name>A0A4Q5LW22_9BACT</name>
<evidence type="ECO:0000313" key="12">
    <source>
        <dbReference type="EMBL" id="RYU93785.1"/>
    </source>
</evidence>
<feature type="domain" description="Signal transduction histidine kinase subgroup 3 dimerisation and phosphoacceptor" evidence="11">
    <location>
        <begin position="161"/>
        <end position="225"/>
    </location>
</feature>
<protein>
    <recommendedName>
        <fullName evidence="2">histidine kinase</fullName>
        <ecNumber evidence="2">2.7.13.3</ecNumber>
    </recommendedName>
</protein>
<dbReference type="EMBL" id="SEWF01000037">
    <property type="protein sequence ID" value="RYU93785.1"/>
    <property type="molecule type" value="Genomic_DNA"/>
</dbReference>
<dbReference type="Gene3D" id="2.60.40.10">
    <property type="entry name" value="Immunoglobulins"/>
    <property type="match status" value="1"/>
</dbReference>
<dbReference type="GO" id="GO:0000155">
    <property type="term" value="F:phosphorelay sensor kinase activity"/>
    <property type="evidence" value="ECO:0007669"/>
    <property type="project" value="InterPro"/>
</dbReference>
<keyword evidence="8" id="KW-0902">Two-component regulatory system</keyword>
<dbReference type="AlphaFoldDB" id="A0A4Q5LW22"/>
<dbReference type="GO" id="GO:0005524">
    <property type="term" value="F:ATP binding"/>
    <property type="evidence" value="ECO:0007669"/>
    <property type="project" value="UniProtKB-KW"/>
</dbReference>
<evidence type="ECO:0000256" key="3">
    <source>
        <dbReference type="ARBA" id="ARBA00022553"/>
    </source>
</evidence>
<evidence type="ECO:0000256" key="9">
    <source>
        <dbReference type="SAM" id="Phobius"/>
    </source>
</evidence>
<evidence type="ECO:0000256" key="8">
    <source>
        <dbReference type="ARBA" id="ARBA00023012"/>
    </source>
</evidence>
<dbReference type="Gene3D" id="1.20.5.1930">
    <property type="match status" value="1"/>
</dbReference>
<feature type="signal peptide" evidence="10">
    <location>
        <begin position="1"/>
        <end position="21"/>
    </location>
</feature>
<feature type="transmembrane region" description="Helical" evidence="9">
    <location>
        <begin position="126"/>
        <end position="149"/>
    </location>
</feature>
<evidence type="ECO:0000256" key="7">
    <source>
        <dbReference type="ARBA" id="ARBA00022840"/>
    </source>
</evidence>
<keyword evidence="3" id="KW-0597">Phosphoprotein</keyword>
<evidence type="ECO:0000256" key="6">
    <source>
        <dbReference type="ARBA" id="ARBA00022777"/>
    </source>
</evidence>
<dbReference type="GO" id="GO:0016020">
    <property type="term" value="C:membrane"/>
    <property type="evidence" value="ECO:0007669"/>
    <property type="project" value="InterPro"/>
</dbReference>
<evidence type="ECO:0000259" key="11">
    <source>
        <dbReference type="Pfam" id="PF07730"/>
    </source>
</evidence>
<dbReference type="PANTHER" id="PTHR24421">
    <property type="entry name" value="NITRATE/NITRITE SENSOR PROTEIN NARX-RELATED"/>
    <property type="match status" value="1"/>
</dbReference>
<dbReference type="InterPro" id="IPR013783">
    <property type="entry name" value="Ig-like_fold"/>
</dbReference>
<organism evidence="12 13">
    <name type="scientific">Emticicia agri</name>
    <dbReference type="NCBI Taxonomy" id="2492393"/>
    <lineage>
        <taxon>Bacteria</taxon>
        <taxon>Pseudomonadati</taxon>
        <taxon>Bacteroidota</taxon>
        <taxon>Cytophagia</taxon>
        <taxon>Cytophagales</taxon>
        <taxon>Leadbetterellaceae</taxon>
        <taxon>Emticicia</taxon>
    </lineage>
</organism>
<dbReference type="SUPFAM" id="SSF55874">
    <property type="entry name" value="ATPase domain of HSP90 chaperone/DNA topoisomerase II/histidine kinase"/>
    <property type="match status" value="1"/>
</dbReference>
<comment type="catalytic activity">
    <reaction evidence="1">
        <text>ATP + protein L-histidine = ADP + protein N-phospho-L-histidine.</text>
        <dbReference type="EC" id="2.7.13.3"/>
    </reaction>
</comment>
<keyword evidence="9" id="KW-0472">Membrane</keyword>
<evidence type="ECO:0000313" key="13">
    <source>
        <dbReference type="Proteomes" id="UP000293162"/>
    </source>
</evidence>
<dbReference type="InterPro" id="IPR050482">
    <property type="entry name" value="Sensor_HK_TwoCompSys"/>
</dbReference>
<proteinExistence type="predicted"/>
<evidence type="ECO:0000256" key="5">
    <source>
        <dbReference type="ARBA" id="ARBA00022741"/>
    </source>
</evidence>
<feature type="chain" id="PRO_5020743816" description="histidine kinase" evidence="10">
    <location>
        <begin position="22"/>
        <end position="357"/>
    </location>
</feature>
<keyword evidence="4" id="KW-0808">Transferase</keyword>
<evidence type="ECO:0000256" key="4">
    <source>
        <dbReference type="ARBA" id="ARBA00022679"/>
    </source>
</evidence>
<gene>
    <name evidence="12" type="ORF">EWM59_20480</name>
</gene>
<accession>A0A4Q5LW22</accession>
<dbReference type="PANTHER" id="PTHR24421:SF10">
    <property type="entry name" value="NITRATE_NITRITE SENSOR PROTEIN NARQ"/>
    <property type="match status" value="1"/>
</dbReference>
<keyword evidence="6" id="KW-0418">Kinase</keyword>
<dbReference type="Gene3D" id="3.30.565.10">
    <property type="entry name" value="Histidine kinase-like ATPase, C-terminal domain"/>
    <property type="match status" value="1"/>
</dbReference>
<keyword evidence="13" id="KW-1185">Reference proteome</keyword>
<dbReference type="OrthoDB" id="1523646at2"/>
<reference evidence="12 13" key="1">
    <citation type="submission" date="2019-02" db="EMBL/GenBank/DDBJ databases">
        <title>Bacterial novel species Emticicia sp. 17J42-9 isolated from soil.</title>
        <authorList>
            <person name="Jung H.-Y."/>
        </authorList>
    </citation>
    <scope>NUCLEOTIDE SEQUENCE [LARGE SCALE GENOMIC DNA]</scope>
    <source>
        <strain evidence="12 13">17J42-9</strain>
    </source>
</reference>
<keyword evidence="10" id="KW-0732">Signal</keyword>
<evidence type="ECO:0000256" key="10">
    <source>
        <dbReference type="SAM" id="SignalP"/>
    </source>
</evidence>
<evidence type="ECO:0000256" key="1">
    <source>
        <dbReference type="ARBA" id="ARBA00000085"/>
    </source>
</evidence>
<keyword evidence="9" id="KW-0812">Transmembrane</keyword>
<keyword evidence="7" id="KW-0067">ATP-binding</keyword>
<dbReference type="Pfam" id="PF07730">
    <property type="entry name" value="HisKA_3"/>
    <property type="match status" value="1"/>
</dbReference>
<dbReference type="InterPro" id="IPR036890">
    <property type="entry name" value="HATPase_C_sf"/>
</dbReference>
<sequence>MLKKYTYSASLILLLSISSHAQLTIRQVLVDGKAYNYSENAGIKLSASEQNLVVEVNPMKGDSVKYAYQIRSLDDRWFWSNYPSVHYQNLSGGDFKLIIKATAHNQTLATTELAISKEQAFWQRWWFWPSIVIYILLIFGVGFYLFFIYDLRQKLKLQYVRNQIASDLHDEVGSNLNSIAIFVELLRKKVIVEKPELLPILDKITNNSEETVLLMRDTVWAINPENDSTEKLFEKMRSFGVEILAAKGILFDFDSVINIKKDIFSMEQRRNIYLIFKEAVNNISKHACATHASCKIEQHQGLIRISIRDNGKGFDFNRTFEGNGLKNFKLRSQEDDLRVYVNSGSQTGTEVLVEIAL</sequence>
<dbReference type="EC" id="2.7.13.3" evidence="2"/>
<keyword evidence="5" id="KW-0547">Nucleotide-binding</keyword>
<keyword evidence="9" id="KW-1133">Transmembrane helix</keyword>